<accession>K6PP67</accession>
<dbReference type="RefSeq" id="WP_006902684.1">
    <property type="nucleotide sequence ID" value="NZ_JH976535.1"/>
</dbReference>
<evidence type="ECO:0000313" key="2">
    <source>
        <dbReference type="EMBL" id="EKP94707.1"/>
    </source>
</evidence>
<proteinExistence type="predicted"/>
<sequence>MDERGRAPAVPGPGDWTGRDSFLAWTKSRRAEELLNRLPEAARQGWTFERLVELLTALGLSQPRQYLEAGWWVPEAVRRDPPRSEALYQRVQEAMAAGRLPPADAPYTWDDVRRLVELCGFTADQLLAQLAYVYALTMGETIFVETAARVAGAPAEGQGARPSEGRGAGPPGDQKGG</sequence>
<keyword evidence="3" id="KW-1185">Reference proteome</keyword>
<organism evidence="2 3">
    <name type="scientific">Thermaerobacter subterraneus DSM 13965</name>
    <dbReference type="NCBI Taxonomy" id="867903"/>
    <lineage>
        <taxon>Bacteria</taxon>
        <taxon>Bacillati</taxon>
        <taxon>Bacillota</taxon>
        <taxon>Clostridia</taxon>
        <taxon>Eubacteriales</taxon>
        <taxon>Clostridiales Family XVII. Incertae Sedis</taxon>
        <taxon>Thermaerobacter</taxon>
    </lineage>
</organism>
<dbReference type="EMBL" id="AENY02000002">
    <property type="protein sequence ID" value="EKP94707.1"/>
    <property type="molecule type" value="Genomic_DNA"/>
</dbReference>
<dbReference type="Proteomes" id="UP000005710">
    <property type="component" value="Unassembled WGS sequence"/>
</dbReference>
<dbReference type="HOGENOM" id="CLU_1517238_0_0_9"/>
<feature type="region of interest" description="Disordered" evidence="1">
    <location>
        <begin position="153"/>
        <end position="177"/>
    </location>
</feature>
<protein>
    <submittedName>
        <fullName evidence="2">Uncharacterized protein</fullName>
    </submittedName>
</protein>
<feature type="compositionally biased region" description="Gly residues" evidence="1">
    <location>
        <begin position="166"/>
        <end position="177"/>
    </location>
</feature>
<evidence type="ECO:0000313" key="3">
    <source>
        <dbReference type="Proteomes" id="UP000005710"/>
    </source>
</evidence>
<dbReference type="AlphaFoldDB" id="K6PP67"/>
<name>K6PP67_9FIRM</name>
<dbReference type="OrthoDB" id="2083111at2"/>
<reference evidence="2" key="1">
    <citation type="submission" date="2010-10" db="EMBL/GenBank/DDBJ databases">
        <authorList>
            <consortium name="US DOE Joint Genome Institute (JGI-PGF)"/>
            <person name="Lucas S."/>
            <person name="Copeland A."/>
            <person name="Lapidus A."/>
            <person name="Bruce D."/>
            <person name="Goodwin L."/>
            <person name="Pitluck S."/>
            <person name="Kyrpides N."/>
            <person name="Mavromatis K."/>
            <person name="Detter J.C."/>
            <person name="Han C."/>
            <person name="Land M."/>
            <person name="Hauser L."/>
            <person name="Markowitz V."/>
            <person name="Cheng J.-F."/>
            <person name="Hugenholtz P."/>
            <person name="Woyke T."/>
            <person name="Wu D."/>
            <person name="Pukall R."/>
            <person name="Wahrenburg C."/>
            <person name="Brambilla E."/>
            <person name="Klenk H.-P."/>
            <person name="Eisen J.A."/>
        </authorList>
    </citation>
    <scope>NUCLEOTIDE SEQUENCE [LARGE SCALE GENOMIC DNA]</scope>
    <source>
        <strain evidence="2">DSM 13965</strain>
    </source>
</reference>
<reference evidence="2" key="2">
    <citation type="submission" date="2012-10" db="EMBL/GenBank/DDBJ databases">
        <title>Improved high-quality draft of Thermaerobacter subterraneus C21, DSM 13965.</title>
        <authorList>
            <consortium name="DOE Joint Genome Institute"/>
            <person name="Eisen J."/>
            <person name="Huntemann M."/>
            <person name="Wei C.-L."/>
            <person name="Han J."/>
            <person name="Detter J.C."/>
            <person name="Han C."/>
            <person name="Tapia R."/>
            <person name="Chen A."/>
            <person name="Kyrpides N."/>
            <person name="Mavromatis K."/>
            <person name="Markowitz V."/>
            <person name="Szeto E."/>
            <person name="Ivanova N."/>
            <person name="Mikhailova N."/>
            <person name="Ovchinnikova G."/>
            <person name="Pagani I."/>
            <person name="Pati A."/>
            <person name="Goodwin L."/>
            <person name="Nordberg H.P."/>
            <person name="Cantor M.N."/>
            <person name="Hua S.X."/>
            <person name="Woyke T."/>
            <person name="Eisen J."/>
            <person name="Klenk H.-P."/>
        </authorList>
    </citation>
    <scope>NUCLEOTIDE SEQUENCE [LARGE SCALE GENOMIC DNA]</scope>
    <source>
        <strain evidence="2">DSM 13965</strain>
    </source>
</reference>
<comment type="caution">
    <text evidence="2">The sequence shown here is derived from an EMBL/GenBank/DDBJ whole genome shotgun (WGS) entry which is preliminary data.</text>
</comment>
<gene>
    <name evidence="2" type="ORF">ThesuDRAFT_00397</name>
</gene>
<evidence type="ECO:0000256" key="1">
    <source>
        <dbReference type="SAM" id="MobiDB-lite"/>
    </source>
</evidence>